<dbReference type="PANTHER" id="PTHR36436">
    <property type="entry name" value="SLL5081 PROTEIN"/>
    <property type="match status" value="1"/>
</dbReference>
<dbReference type="InterPro" id="IPR015315">
    <property type="entry name" value="DUF1963"/>
</dbReference>
<protein>
    <submittedName>
        <fullName evidence="1">DUF1963 domain-containing protein</fullName>
    </submittedName>
</protein>
<evidence type="ECO:0000313" key="1">
    <source>
        <dbReference type="EMBL" id="MBK1884742.1"/>
    </source>
</evidence>
<dbReference type="Gene3D" id="2.30.320.10">
    <property type="entry name" value="YwqG-like"/>
    <property type="match status" value="1"/>
</dbReference>
<sequence>MPQATGICPCLDIERSAKNMSSEMYQRVASRVGRPALQLLGTARETLTFFGGSPASATGFSWPRKDGKPLSFIGQLDLSELNLSDAAPWLPATGRLLFFYDMDEWPWGFDPKDRGGWAVIHDSGTDSVQSIPFPDDLKGENRPPRIKYLEGRPYTSIPSLERISLEEAGISEEEEEDYYELSVDAFDGNALHQIGGFPEPVQGDMMEEECHLVSGGVYCGDSTGYKSERADELRKEPNDWKLLLQFDTEDDLDLMWGDSGTLYYWIRERDARAGDFSNVWLVLQCC</sequence>
<dbReference type="EMBL" id="JAENIJ010000089">
    <property type="protein sequence ID" value="MBK1884742.1"/>
    <property type="molecule type" value="Genomic_DNA"/>
</dbReference>
<dbReference type="Pfam" id="PF09234">
    <property type="entry name" value="DUF1963"/>
    <property type="match status" value="1"/>
</dbReference>
<dbReference type="PANTHER" id="PTHR36436:SF6">
    <property type="entry name" value="SLL5081 PROTEIN"/>
    <property type="match status" value="1"/>
</dbReference>
<dbReference type="SUPFAM" id="SSF103032">
    <property type="entry name" value="Hypothetical protein YwqG"/>
    <property type="match status" value="1"/>
</dbReference>
<gene>
    <name evidence="1" type="ORF">JIN85_20185</name>
</gene>
<reference evidence="1" key="1">
    <citation type="submission" date="2021-01" db="EMBL/GenBank/DDBJ databases">
        <title>Modified the classification status of verrucomicrobia.</title>
        <authorList>
            <person name="Feng X."/>
        </authorList>
    </citation>
    <scope>NUCLEOTIDE SEQUENCE</scope>
    <source>
        <strain evidence="1">KCTC 22041</strain>
    </source>
</reference>
<evidence type="ECO:0000313" key="2">
    <source>
        <dbReference type="Proteomes" id="UP000603141"/>
    </source>
</evidence>
<dbReference type="Proteomes" id="UP000603141">
    <property type="component" value="Unassembled WGS sequence"/>
</dbReference>
<organism evidence="1 2">
    <name type="scientific">Luteolibacter pohnpeiensis</name>
    <dbReference type="NCBI Taxonomy" id="454153"/>
    <lineage>
        <taxon>Bacteria</taxon>
        <taxon>Pseudomonadati</taxon>
        <taxon>Verrucomicrobiota</taxon>
        <taxon>Verrucomicrobiia</taxon>
        <taxon>Verrucomicrobiales</taxon>
        <taxon>Verrucomicrobiaceae</taxon>
        <taxon>Luteolibacter</taxon>
    </lineage>
</organism>
<accession>A0A934SEN4</accession>
<dbReference type="InterPro" id="IPR035948">
    <property type="entry name" value="YwqG-like_sf"/>
</dbReference>
<dbReference type="AlphaFoldDB" id="A0A934SEN4"/>
<proteinExistence type="predicted"/>
<keyword evidence="2" id="KW-1185">Reference proteome</keyword>
<name>A0A934SEN4_9BACT</name>
<comment type="caution">
    <text evidence="1">The sequence shown here is derived from an EMBL/GenBank/DDBJ whole genome shotgun (WGS) entry which is preliminary data.</text>
</comment>